<protein>
    <recommendedName>
        <fullName evidence="5">Gustatory receptor</fullName>
    </recommendedName>
</protein>
<evidence type="ECO:0008006" key="5">
    <source>
        <dbReference type="Google" id="ProtNLM"/>
    </source>
</evidence>
<comment type="caution">
    <text evidence="3">The sequence shown here is derived from an EMBL/GenBank/DDBJ whole genome shotgun (WGS) entry which is preliminary data.</text>
</comment>
<feature type="transmembrane region" description="Helical" evidence="2">
    <location>
        <begin position="385"/>
        <end position="403"/>
    </location>
</feature>
<dbReference type="EMBL" id="CAXKWB010021020">
    <property type="protein sequence ID" value="CAL4122930.1"/>
    <property type="molecule type" value="Genomic_DNA"/>
</dbReference>
<feature type="transmembrane region" description="Helical" evidence="2">
    <location>
        <begin position="50"/>
        <end position="70"/>
    </location>
</feature>
<feature type="compositionally biased region" description="Polar residues" evidence="1">
    <location>
        <begin position="83"/>
        <end position="94"/>
    </location>
</feature>
<evidence type="ECO:0000256" key="2">
    <source>
        <dbReference type="SAM" id="Phobius"/>
    </source>
</evidence>
<feature type="transmembrane region" description="Helical" evidence="2">
    <location>
        <begin position="239"/>
        <end position="261"/>
    </location>
</feature>
<keyword evidence="2" id="KW-1133">Transmembrane helix</keyword>
<keyword evidence="4" id="KW-1185">Reference proteome</keyword>
<feature type="compositionally biased region" description="Polar residues" evidence="1">
    <location>
        <begin position="199"/>
        <end position="208"/>
    </location>
</feature>
<evidence type="ECO:0000256" key="1">
    <source>
        <dbReference type="SAM" id="MobiDB-lite"/>
    </source>
</evidence>
<reference evidence="3 4" key="1">
    <citation type="submission" date="2024-05" db="EMBL/GenBank/DDBJ databases">
        <authorList>
            <person name="Wallberg A."/>
        </authorList>
    </citation>
    <scope>NUCLEOTIDE SEQUENCE [LARGE SCALE GENOMIC DNA]</scope>
</reference>
<keyword evidence="2" id="KW-0812">Transmembrane</keyword>
<accession>A0AAV2RFT1</accession>
<dbReference type="Proteomes" id="UP001497623">
    <property type="component" value="Unassembled WGS sequence"/>
</dbReference>
<feature type="region of interest" description="Disordered" evidence="1">
    <location>
        <begin position="83"/>
        <end position="102"/>
    </location>
</feature>
<proteinExistence type="predicted"/>
<feature type="transmembrane region" description="Helical" evidence="2">
    <location>
        <begin position="472"/>
        <end position="491"/>
    </location>
</feature>
<name>A0AAV2RFT1_MEGNR</name>
<evidence type="ECO:0000313" key="4">
    <source>
        <dbReference type="Proteomes" id="UP001497623"/>
    </source>
</evidence>
<dbReference type="AlphaFoldDB" id="A0AAV2RFT1"/>
<evidence type="ECO:0000313" key="3">
    <source>
        <dbReference type="EMBL" id="CAL4122930.1"/>
    </source>
</evidence>
<feature type="transmembrane region" description="Helical" evidence="2">
    <location>
        <begin position="281"/>
        <end position="301"/>
    </location>
</feature>
<feature type="transmembrane region" description="Helical" evidence="2">
    <location>
        <begin position="111"/>
        <end position="130"/>
    </location>
</feature>
<keyword evidence="2" id="KW-0472">Membrane</keyword>
<sequence>MATVYMRNLSKVPLQIIDDHKHFFRFFRVCGLFPITYENGKFEVHEKTCVIIRILWFVLHVIGMTVILFIKIRNIDTGGGTNNNSSIPKVTTGSAEPPKNSMANNQLEHDLNVYIIGSIGILMFILVDPVQTIILKKNMNILPTILKEIKHLENIKLGNQSSRMNIVSKIYQNENSETELKDLKNSSNGGYTNSLYVKDSSNSSTTRIQIDDTPDSNHNDEDQTANEKQCSKCYNMLRYTILGVSTVMFLITFVSGFFVAVSSQNNHMPHDIKDEWKFFGGLFYLVFPVLTTWFCVFFIGYQRKMYKVLTELPDDAFTNEDYIKDIGDYLETMQNISKMLIDNIYRFTFGINFALFVIFGTMSTFELMQGLGEVKKSSSKIEFGDIIYVFPIGICVFHIYISCQRSTSLITGQHDKLRYKLKGIMTSLLVDKMEQSIKNEKKFKRVELLYKNLKDFIPQAEVYGGFKVNYQLLSGMLLFIFTYSRIFYGYVEIPKNA</sequence>
<organism evidence="3 4">
    <name type="scientific">Meganyctiphanes norvegica</name>
    <name type="common">Northern krill</name>
    <name type="synonym">Thysanopoda norvegica</name>
    <dbReference type="NCBI Taxonomy" id="48144"/>
    <lineage>
        <taxon>Eukaryota</taxon>
        <taxon>Metazoa</taxon>
        <taxon>Ecdysozoa</taxon>
        <taxon>Arthropoda</taxon>
        <taxon>Crustacea</taxon>
        <taxon>Multicrustacea</taxon>
        <taxon>Malacostraca</taxon>
        <taxon>Eumalacostraca</taxon>
        <taxon>Eucarida</taxon>
        <taxon>Euphausiacea</taxon>
        <taxon>Euphausiidae</taxon>
        <taxon>Meganyctiphanes</taxon>
    </lineage>
</organism>
<feature type="transmembrane region" description="Helical" evidence="2">
    <location>
        <begin position="344"/>
        <end position="365"/>
    </location>
</feature>
<gene>
    <name evidence="3" type="ORF">MNOR_LOCUS23639</name>
</gene>
<feature type="region of interest" description="Disordered" evidence="1">
    <location>
        <begin position="199"/>
        <end position="225"/>
    </location>
</feature>